<dbReference type="InterPro" id="IPR000847">
    <property type="entry name" value="LysR_HTH_N"/>
</dbReference>
<protein>
    <submittedName>
        <fullName evidence="6">LysR family transcriptional regulator</fullName>
    </submittedName>
</protein>
<dbReference type="InterPro" id="IPR036388">
    <property type="entry name" value="WH-like_DNA-bd_sf"/>
</dbReference>
<dbReference type="PANTHER" id="PTHR30419">
    <property type="entry name" value="HTH-TYPE TRANSCRIPTIONAL REGULATOR YBHD"/>
    <property type="match status" value="1"/>
</dbReference>
<keyword evidence="2" id="KW-0805">Transcription regulation</keyword>
<evidence type="ECO:0000256" key="3">
    <source>
        <dbReference type="ARBA" id="ARBA00023125"/>
    </source>
</evidence>
<reference evidence="6 7" key="1">
    <citation type="submission" date="2018-08" db="EMBL/GenBank/DDBJ databases">
        <title>A genome reference for cultivated species of the human gut microbiota.</title>
        <authorList>
            <person name="Zou Y."/>
            <person name="Xue W."/>
            <person name="Luo G."/>
        </authorList>
    </citation>
    <scope>NUCLEOTIDE SEQUENCE [LARGE SCALE GENOMIC DNA]</scope>
    <source>
        <strain evidence="6 7">AF04-15</strain>
    </source>
</reference>
<dbReference type="InterPro" id="IPR050950">
    <property type="entry name" value="HTH-type_LysR_regulators"/>
</dbReference>
<sequence>MNPKHAQYMLTVYQEGSITNAAKKLYVSQPSLSQMIKLVESNLGAPIFNRSTDPLTLTYAGEKYIEAAQKILTINANLAREIEEINDEEHGKIRLGIPVQRGMQVLPYVLPKFFQKYPHVDVVISEHGSSAIDKLVLDGSVDLACMTTVPKHDELNYIIVEREELVLLASRNTELARRIPSGTPISILEARNEKFVSNKPGHSVRALQDSLFITNNIQPKIILETISIEIEKKVALACDAVTICPLNYIENTEEMRSRAALYPLKNTETLRHCYICHRKDLYLTRYMKDFIDILLEVENPFLKDSPLPKDQAQDCGQQDGLRHA</sequence>
<dbReference type="GO" id="GO:0005829">
    <property type="term" value="C:cytosol"/>
    <property type="evidence" value="ECO:0007669"/>
    <property type="project" value="TreeGrafter"/>
</dbReference>
<dbReference type="CDD" id="cd05466">
    <property type="entry name" value="PBP2_LTTR_substrate"/>
    <property type="match status" value="1"/>
</dbReference>
<evidence type="ECO:0000256" key="1">
    <source>
        <dbReference type="ARBA" id="ARBA00009437"/>
    </source>
</evidence>
<proteinExistence type="inferred from homology"/>
<dbReference type="AlphaFoldDB" id="A0A413FIV8"/>
<dbReference type="PROSITE" id="PS50931">
    <property type="entry name" value="HTH_LYSR"/>
    <property type="match status" value="1"/>
</dbReference>
<evidence type="ECO:0000256" key="2">
    <source>
        <dbReference type="ARBA" id="ARBA00023015"/>
    </source>
</evidence>
<dbReference type="Proteomes" id="UP000283880">
    <property type="component" value="Unassembled WGS sequence"/>
</dbReference>
<dbReference type="OrthoDB" id="1652954at2"/>
<accession>A0A413FIV8</accession>
<evidence type="ECO:0000313" key="6">
    <source>
        <dbReference type="EMBL" id="RGX31409.1"/>
    </source>
</evidence>
<organism evidence="6 7">
    <name type="scientific">Enterocloster asparagiformis</name>
    <dbReference type="NCBI Taxonomy" id="333367"/>
    <lineage>
        <taxon>Bacteria</taxon>
        <taxon>Bacillati</taxon>
        <taxon>Bacillota</taxon>
        <taxon>Clostridia</taxon>
        <taxon>Lachnospirales</taxon>
        <taxon>Lachnospiraceae</taxon>
        <taxon>Enterocloster</taxon>
    </lineage>
</organism>
<feature type="domain" description="HTH lysR-type" evidence="5">
    <location>
        <begin position="1"/>
        <end position="58"/>
    </location>
</feature>
<evidence type="ECO:0000256" key="4">
    <source>
        <dbReference type="ARBA" id="ARBA00023163"/>
    </source>
</evidence>
<comment type="caution">
    <text evidence="6">The sequence shown here is derived from an EMBL/GenBank/DDBJ whole genome shotgun (WGS) entry which is preliminary data.</text>
</comment>
<dbReference type="Pfam" id="PF00126">
    <property type="entry name" value="HTH_1"/>
    <property type="match status" value="1"/>
</dbReference>
<evidence type="ECO:0000259" key="5">
    <source>
        <dbReference type="PROSITE" id="PS50931"/>
    </source>
</evidence>
<comment type="similarity">
    <text evidence="1">Belongs to the LysR transcriptional regulatory family.</text>
</comment>
<dbReference type="GO" id="GO:0003700">
    <property type="term" value="F:DNA-binding transcription factor activity"/>
    <property type="evidence" value="ECO:0007669"/>
    <property type="project" value="InterPro"/>
</dbReference>
<name>A0A413FIV8_9FIRM</name>
<dbReference type="GO" id="GO:0003677">
    <property type="term" value="F:DNA binding"/>
    <property type="evidence" value="ECO:0007669"/>
    <property type="project" value="UniProtKB-KW"/>
</dbReference>
<evidence type="ECO:0000313" key="7">
    <source>
        <dbReference type="Proteomes" id="UP000283880"/>
    </source>
</evidence>
<dbReference type="InterPro" id="IPR036390">
    <property type="entry name" value="WH_DNA-bd_sf"/>
</dbReference>
<dbReference type="EMBL" id="QSBM01000003">
    <property type="protein sequence ID" value="RGX31409.1"/>
    <property type="molecule type" value="Genomic_DNA"/>
</dbReference>
<dbReference type="Pfam" id="PF03466">
    <property type="entry name" value="LysR_substrate"/>
    <property type="match status" value="1"/>
</dbReference>
<dbReference type="SUPFAM" id="SSF53850">
    <property type="entry name" value="Periplasmic binding protein-like II"/>
    <property type="match status" value="1"/>
</dbReference>
<dbReference type="Gene3D" id="1.10.10.10">
    <property type="entry name" value="Winged helix-like DNA-binding domain superfamily/Winged helix DNA-binding domain"/>
    <property type="match status" value="1"/>
</dbReference>
<keyword evidence="4" id="KW-0804">Transcription</keyword>
<keyword evidence="3" id="KW-0238">DNA-binding</keyword>
<gene>
    <name evidence="6" type="ORF">DWV29_05890</name>
</gene>
<dbReference type="PANTHER" id="PTHR30419:SF8">
    <property type="entry name" value="NITROGEN ASSIMILATION TRANSCRIPTIONAL ACTIVATOR-RELATED"/>
    <property type="match status" value="1"/>
</dbReference>
<dbReference type="SUPFAM" id="SSF46785">
    <property type="entry name" value="Winged helix' DNA-binding domain"/>
    <property type="match status" value="1"/>
</dbReference>
<dbReference type="RefSeq" id="WP_007717681.1">
    <property type="nucleotide sequence ID" value="NZ_BAABXR010000001.1"/>
</dbReference>
<dbReference type="PRINTS" id="PR00039">
    <property type="entry name" value="HTHLYSR"/>
</dbReference>
<dbReference type="Gene3D" id="3.40.190.290">
    <property type="match status" value="1"/>
</dbReference>
<dbReference type="InterPro" id="IPR005119">
    <property type="entry name" value="LysR_subst-bd"/>
</dbReference>